<dbReference type="PRINTS" id="PR00413">
    <property type="entry name" value="HADHALOGNASE"/>
</dbReference>
<dbReference type="InterPro" id="IPR006439">
    <property type="entry name" value="HAD-SF_hydro_IA"/>
</dbReference>
<dbReference type="GO" id="GO:0046872">
    <property type="term" value="F:metal ion binding"/>
    <property type="evidence" value="ECO:0007669"/>
    <property type="project" value="UniProtKB-KW"/>
</dbReference>
<dbReference type="InterPro" id="IPR041492">
    <property type="entry name" value="HAD_2"/>
</dbReference>
<dbReference type="SFLD" id="SFLDS00003">
    <property type="entry name" value="Haloacid_Dehalogenase"/>
    <property type="match status" value="1"/>
</dbReference>
<organism evidence="5 6">
    <name type="scientific">Paenibacillus sabuli</name>
    <dbReference type="NCBI Taxonomy" id="2772509"/>
    <lineage>
        <taxon>Bacteria</taxon>
        <taxon>Bacillati</taxon>
        <taxon>Bacillota</taxon>
        <taxon>Bacilli</taxon>
        <taxon>Bacillales</taxon>
        <taxon>Paenibacillaceae</taxon>
        <taxon>Paenibacillus</taxon>
    </lineage>
</organism>
<dbReference type="NCBIfam" id="TIGR01549">
    <property type="entry name" value="HAD-SF-IA-v1"/>
    <property type="match status" value="1"/>
</dbReference>
<dbReference type="AlphaFoldDB" id="A0A927BQC7"/>
<dbReference type="SFLD" id="SFLDG01129">
    <property type="entry name" value="C1.5:_HAD__Beta-PGM__Phosphata"/>
    <property type="match status" value="1"/>
</dbReference>
<dbReference type="GO" id="GO:0016791">
    <property type="term" value="F:phosphatase activity"/>
    <property type="evidence" value="ECO:0007669"/>
    <property type="project" value="TreeGrafter"/>
</dbReference>
<proteinExistence type="predicted"/>
<comment type="caution">
    <text evidence="5">The sequence shown here is derived from an EMBL/GenBank/DDBJ whole genome shotgun (WGS) entry which is preliminary data.</text>
</comment>
<evidence type="ECO:0000313" key="5">
    <source>
        <dbReference type="EMBL" id="MBD2843578.1"/>
    </source>
</evidence>
<dbReference type="PANTHER" id="PTHR46470:SF2">
    <property type="entry name" value="GLYCERALDEHYDE 3-PHOSPHATE PHOSPHATASE"/>
    <property type="match status" value="1"/>
</dbReference>
<evidence type="ECO:0000256" key="2">
    <source>
        <dbReference type="ARBA" id="ARBA00022723"/>
    </source>
</evidence>
<keyword evidence="3 5" id="KW-0378">Hydrolase</keyword>
<keyword evidence="6" id="KW-1185">Reference proteome</keyword>
<evidence type="ECO:0000256" key="1">
    <source>
        <dbReference type="ARBA" id="ARBA00001946"/>
    </source>
</evidence>
<protein>
    <submittedName>
        <fullName evidence="5">HAD family hydrolase</fullName>
    </submittedName>
</protein>
<accession>A0A927BQC7</accession>
<dbReference type="Proteomes" id="UP000621560">
    <property type="component" value="Unassembled WGS sequence"/>
</dbReference>
<keyword evidence="2" id="KW-0479">Metal-binding</keyword>
<dbReference type="SUPFAM" id="SSF56784">
    <property type="entry name" value="HAD-like"/>
    <property type="match status" value="1"/>
</dbReference>
<evidence type="ECO:0000313" key="6">
    <source>
        <dbReference type="Proteomes" id="UP000621560"/>
    </source>
</evidence>
<dbReference type="PANTHER" id="PTHR46470">
    <property type="entry name" value="N-ACYLNEURAMINATE-9-PHOSPHATASE"/>
    <property type="match status" value="1"/>
</dbReference>
<comment type="cofactor">
    <cofactor evidence="1">
        <name>Mg(2+)</name>
        <dbReference type="ChEBI" id="CHEBI:18420"/>
    </cofactor>
</comment>
<dbReference type="Gene3D" id="1.20.120.710">
    <property type="entry name" value="Haloacid dehalogenase hydrolase-like domain"/>
    <property type="match status" value="1"/>
</dbReference>
<dbReference type="Pfam" id="PF13419">
    <property type="entry name" value="HAD_2"/>
    <property type="match status" value="1"/>
</dbReference>
<name>A0A927BQC7_9BACL</name>
<dbReference type="InterPro" id="IPR036412">
    <property type="entry name" value="HAD-like_sf"/>
</dbReference>
<dbReference type="RefSeq" id="WP_190913524.1">
    <property type="nucleotide sequence ID" value="NZ_JACXIZ010000001.1"/>
</dbReference>
<dbReference type="NCBIfam" id="TIGR01509">
    <property type="entry name" value="HAD-SF-IA-v3"/>
    <property type="match status" value="1"/>
</dbReference>
<dbReference type="InterPro" id="IPR023214">
    <property type="entry name" value="HAD_sf"/>
</dbReference>
<evidence type="ECO:0000256" key="3">
    <source>
        <dbReference type="ARBA" id="ARBA00022801"/>
    </source>
</evidence>
<dbReference type="InterPro" id="IPR051400">
    <property type="entry name" value="HAD-like_hydrolase"/>
</dbReference>
<dbReference type="Gene3D" id="3.40.50.1000">
    <property type="entry name" value="HAD superfamily/HAD-like"/>
    <property type="match status" value="1"/>
</dbReference>
<dbReference type="EMBL" id="JACXIZ010000001">
    <property type="protein sequence ID" value="MBD2843578.1"/>
    <property type="molecule type" value="Genomic_DNA"/>
</dbReference>
<keyword evidence="4" id="KW-0460">Magnesium</keyword>
<gene>
    <name evidence="5" type="ORF">IDH44_00115</name>
</gene>
<sequence>MINAVLFDLDGTLLDRNRSLHAFIRDQYRRFQALQRMDEPLFIKRFIELDQRGYVWKDIVYQKLIEEFRLDMEWEPLLEDYVQSFRHHCIGFANVIETLDDLKGMQLKLGMITNGMGQFQMNTIRGLNIEGYFDAIVISEQVGLRKPDIRIFHHALACLDAEPHTSLFVGDHPVHDVDASIHAGMKGVWKEDRAFGIAPSKPHRSIKNLREIKEMLHLFE</sequence>
<dbReference type="GO" id="GO:0044281">
    <property type="term" value="P:small molecule metabolic process"/>
    <property type="evidence" value="ECO:0007669"/>
    <property type="project" value="UniProtKB-ARBA"/>
</dbReference>
<evidence type="ECO:0000256" key="4">
    <source>
        <dbReference type="ARBA" id="ARBA00022842"/>
    </source>
</evidence>
<reference evidence="5" key="1">
    <citation type="submission" date="2020-09" db="EMBL/GenBank/DDBJ databases">
        <title>A novel bacterium of genus Paenibacillus, isolated from South China Sea.</title>
        <authorList>
            <person name="Huang H."/>
            <person name="Mo K."/>
            <person name="Hu Y."/>
        </authorList>
    </citation>
    <scope>NUCLEOTIDE SEQUENCE</scope>
    <source>
        <strain evidence="5">IB182496</strain>
    </source>
</reference>